<dbReference type="GO" id="GO:0005737">
    <property type="term" value="C:cytoplasm"/>
    <property type="evidence" value="ECO:0007669"/>
    <property type="project" value="TreeGrafter"/>
</dbReference>
<dbReference type="InterPro" id="IPR036188">
    <property type="entry name" value="FAD/NAD-bd_sf"/>
</dbReference>
<evidence type="ECO:0000313" key="3">
    <source>
        <dbReference type="EMBL" id="MTH61553.1"/>
    </source>
</evidence>
<dbReference type="AlphaFoldDB" id="A0A844HMN7"/>
<dbReference type="OrthoDB" id="9774675at2"/>
<name>A0A844HMN7_9RHOB</name>
<dbReference type="InterPro" id="IPR006076">
    <property type="entry name" value="FAD-dep_OxRdtase"/>
</dbReference>
<feature type="domain" description="FAD dependent oxidoreductase" evidence="2">
    <location>
        <begin position="4"/>
        <end position="384"/>
    </location>
</feature>
<dbReference type="Proteomes" id="UP000449846">
    <property type="component" value="Unassembled WGS sequence"/>
</dbReference>
<reference evidence="3 4" key="1">
    <citation type="submission" date="2019-11" db="EMBL/GenBank/DDBJ databases">
        <authorList>
            <person name="Dong K."/>
        </authorList>
    </citation>
    <scope>NUCLEOTIDE SEQUENCE [LARGE SCALE GENOMIC DNA]</scope>
    <source>
        <strain evidence="3 4">NBRC 112902</strain>
    </source>
</reference>
<keyword evidence="1" id="KW-0560">Oxidoreductase</keyword>
<dbReference type="Pfam" id="PF01266">
    <property type="entry name" value="DAO"/>
    <property type="match status" value="1"/>
</dbReference>
<evidence type="ECO:0000313" key="4">
    <source>
        <dbReference type="Proteomes" id="UP000449846"/>
    </source>
</evidence>
<sequence length="431" mass="46909">MKQVVIIGAGIIGGAIAYEMAKAGWAVTVVDKAPEAGYGSTSSSSAVIRINYSVMETCAMALEGWTYWRDWADYVDLPDERPLAVYKETGSLVIFSGEGTAMTKVTEIMDRIGGVYDRVAPEGIRNYLPKADLQSYAPAKRLDHPDFGEPNPEQVGGAVFFHQAGYVSDPKLAAQNLQWAAEREGAAFRFRTKVQGIETGNGRVSGVRLEDGTVLPADVVVNAAGPWSAGLNLMAGITGDMTIRNRPNRQEVAYIPGPANMDYRHDGIVIADLDAEFYARPDPVGICVGSTDPACDGHDWIEDPDALDTRFTDQWTTIVMRGAMRLPEMRIPGQASGLVALYDTSDDWLPIYDRTSLPGFYVACGTSGNQFKMAPVVGKLMTHLITESEAGHDHDAEAFSFQLERTGREINLGTYSRKRKINAESSFSVMG</sequence>
<comment type="caution">
    <text evidence="3">The sequence shown here is derived from an EMBL/GenBank/DDBJ whole genome shotgun (WGS) entry which is preliminary data.</text>
</comment>
<dbReference type="SUPFAM" id="SSF51905">
    <property type="entry name" value="FAD/NAD(P)-binding domain"/>
    <property type="match status" value="1"/>
</dbReference>
<dbReference type="GO" id="GO:0016491">
    <property type="term" value="F:oxidoreductase activity"/>
    <property type="evidence" value="ECO:0007669"/>
    <property type="project" value="UniProtKB-KW"/>
</dbReference>
<organism evidence="3 4">
    <name type="scientific">Paracoccus litorisediminis</name>
    <dbReference type="NCBI Taxonomy" id="2006130"/>
    <lineage>
        <taxon>Bacteria</taxon>
        <taxon>Pseudomonadati</taxon>
        <taxon>Pseudomonadota</taxon>
        <taxon>Alphaproteobacteria</taxon>
        <taxon>Rhodobacterales</taxon>
        <taxon>Paracoccaceae</taxon>
        <taxon>Paracoccus</taxon>
    </lineage>
</organism>
<dbReference type="PANTHER" id="PTHR13847:SF287">
    <property type="entry name" value="FAD-DEPENDENT OXIDOREDUCTASE DOMAIN-CONTAINING PROTEIN 1"/>
    <property type="match status" value="1"/>
</dbReference>
<evidence type="ECO:0000256" key="1">
    <source>
        <dbReference type="ARBA" id="ARBA00023002"/>
    </source>
</evidence>
<dbReference type="PANTHER" id="PTHR13847">
    <property type="entry name" value="SARCOSINE DEHYDROGENASE-RELATED"/>
    <property type="match status" value="1"/>
</dbReference>
<dbReference type="Gene3D" id="3.30.9.10">
    <property type="entry name" value="D-Amino Acid Oxidase, subunit A, domain 2"/>
    <property type="match status" value="1"/>
</dbReference>
<accession>A0A844HMN7</accession>
<gene>
    <name evidence="3" type="ORF">GL300_20260</name>
</gene>
<evidence type="ECO:0000259" key="2">
    <source>
        <dbReference type="Pfam" id="PF01266"/>
    </source>
</evidence>
<protein>
    <submittedName>
        <fullName evidence="3">FAD-dependent oxidoreductase</fullName>
    </submittedName>
</protein>
<keyword evidence="4" id="KW-1185">Reference proteome</keyword>
<dbReference type="EMBL" id="WMIG01000017">
    <property type="protein sequence ID" value="MTH61553.1"/>
    <property type="molecule type" value="Genomic_DNA"/>
</dbReference>
<proteinExistence type="predicted"/>
<dbReference type="RefSeq" id="WP_155041513.1">
    <property type="nucleotide sequence ID" value="NZ_WMIG01000017.1"/>
</dbReference>
<dbReference type="Gene3D" id="3.50.50.60">
    <property type="entry name" value="FAD/NAD(P)-binding domain"/>
    <property type="match status" value="1"/>
</dbReference>